<dbReference type="SUPFAM" id="SSF53850">
    <property type="entry name" value="Periplasmic binding protein-like II"/>
    <property type="match status" value="1"/>
</dbReference>
<dbReference type="InterPro" id="IPR036388">
    <property type="entry name" value="WH-like_DNA-bd_sf"/>
</dbReference>
<dbReference type="InterPro" id="IPR000847">
    <property type="entry name" value="LysR_HTH_N"/>
</dbReference>
<evidence type="ECO:0000313" key="6">
    <source>
        <dbReference type="EMBL" id="CUJ83061.1"/>
    </source>
</evidence>
<dbReference type="STRING" id="1715692.RUE5091_00065"/>
<comment type="similarity">
    <text evidence="1">Belongs to the LysR transcriptional regulatory family.</text>
</comment>
<dbReference type="Pfam" id="PF03466">
    <property type="entry name" value="LysR_substrate"/>
    <property type="match status" value="1"/>
</dbReference>
<proteinExistence type="inferred from homology"/>
<dbReference type="GO" id="GO:0003700">
    <property type="term" value="F:DNA-binding transcription factor activity"/>
    <property type="evidence" value="ECO:0007669"/>
    <property type="project" value="InterPro"/>
</dbReference>
<reference evidence="7" key="1">
    <citation type="submission" date="2015-09" db="EMBL/GenBank/DDBJ databases">
        <authorList>
            <person name="Rodrigo-Torres L."/>
            <person name="Arahal D.R."/>
        </authorList>
    </citation>
    <scope>NUCLEOTIDE SEQUENCE [LARGE SCALE GENOMIC DNA]</scope>
    <source>
        <strain evidence="7">CECT 5091</strain>
    </source>
</reference>
<evidence type="ECO:0000313" key="7">
    <source>
        <dbReference type="Proteomes" id="UP000051260"/>
    </source>
</evidence>
<accession>A0A0P1I902</accession>
<dbReference type="Gene3D" id="1.10.10.10">
    <property type="entry name" value="Winged helix-like DNA-binding domain superfamily/Winged helix DNA-binding domain"/>
    <property type="match status" value="1"/>
</dbReference>
<keyword evidence="7" id="KW-1185">Reference proteome</keyword>
<dbReference type="Proteomes" id="UP000051260">
    <property type="component" value="Unassembled WGS sequence"/>
</dbReference>
<dbReference type="EMBL" id="CYUD01000001">
    <property type="protein sequence ID" value="CUJ83061.1"/>
    <property type="molecule type" value="Genomic_DNA"/>
</dbReference>
<dbReference type="OrthoDB" id="9796526at2"/>
<dbReference type="Pfam" id="PF00126">
    <property type="entry name" value="HTH_1"/>
    <property type="match status" value="1"/>
</dbReference>
<evidence type="ECO:0000259" key="5">
    <source>
        <dbReference type="PROSITE" id="PS50931"/>
    </source>
</evidence>
<keyword evidence="4" id="KW-0804">Transcription</keyword>
<dbReference type="InterPro" id="IPR036390">
    <property type="entry name" value="WH_DNA-bd_sf"/>
</dbReference>
<sequence length="325" mass="36543">MSTTDTDPTDHLLHVPEMELEWNDLSVILAIGRTGSLSGAARILKVNHSTIFRRISAIEEKTNVRFFDRLPTGYRMTSAGKAAMLCAERVEAEVLTLGRHILGRDKRLQGKIRITAPEYVSTDLLVGPMHDFRNNNPDILFQIVTTSDPLDLNRREADIAVRVTSAPPEALLGRKICDFRFCVYAAQSYLEQRPEKSLAEHDWVMKDNEVDWLVPLIWKNRALADSRIALTSSLTRGATNAALEGMGVVLLPCFFGDIHPKLIRVTEPIESLARELWVLTHPDLRHTVRVRAAMRHFYEALRKKAPLIDGTKGSAAQSKPLSQTF</sequence>
<dbReference type="PANTHER" id="PTHR30537">
    <property type="entry name" value="HTH-TYPE TRANSCRIPTIONAL REGULATOR"/>
    <property type="match status" value="1"/>
</dbReference>
<dbReference type="Gene3D" id="3.40.190.290">
    <property type="match status" value="1"/>
</dbReference>
<dbReference type="GO" id="GO:0006351">
    <property type="term" value="P:DNA-templated transcription"/>
    <property type="evidence" value="ECO:0007669"/>
    <property type="project" value="TreeGrafter"/>
</dbReference>
<dbReference type="InterPro" id="IPR005119">
    <property type="entry name" value="LysR_subst-bd"/>
</dbReference>
<dbReference type="PANTHER" id="PTHR30537:SF3">
    <property type="entry name" value="TRANSCRIPTIONAL REGULATORY PROTEIN"/>
    <property type="match status" value="1"/>
</dbReference>
<evidence type="ECO:0000256" key="1">
    <source>
        <dbReference type="ARBA" id="ARBA00009437"/>
    </source>
</evidence>
<dbReference type="InterPro" id="IPR058163">
    <property type="entry name" value="LysR-type_TF_proteobact-type"/>
</dbReference>
<name>A0A0P1I902_9RHOB</name>
<feature type="domain" description="HTH lysR-type" evidence="5">
    <location>
        <begin position="20"/>
        <end position="77"/>
    </location>
</feature>
<dbReference type="SUPFAM" id="SSF46785">
    <property type="entry name" value="Winged helix' DNA-binding domain"/>
    <property type="match status" value="1"/>
</dbReference>
<keyword evidence="3" id="KW-0238">DNA-binding</keyword>
<organism evidence="6 7">
    <name type="scientific">Ruegeria denitrificans</name>
    <dbReference type="NCBI Taxonomy" id="1715692"/>
    <lineage>
        <taxon>Bacteria</taxon>
        <taxon>Pseudomonadati</taxon>
        <taxon>Pseudomonadota</taxon>
        <taxon>Alphaproteobacteria</taxon>
        <taxon>Rhodobacterales</taxon>
        <taxon>Roseobacteraceae</taxon>
        <taxon>Ruegeria</taxon>
    </lineage>
</organism>
<keyword evidence="2" id="KW-0805">Transcription regulation</keyword>
<evidence type="ECO:0000256" key="4">
    <source>
        <dbReference type="ARBA" id="ARBA00023163"/>
    </source>
</evidence>
<dbReference type="RefSeq" id="WP_058279899.1">
    <property type="nucleotide sequence ID" value="NZ_CYUD01000001.1"/>
</dbReference>
<dbReference type="PROSITE" id="PS50931">
    <property type="entry name" value="HTH_LYSR"/>
    <property type="match status" value="1"/>
</dbReference>
<protein>
    <submittedName>
        <fullName evidence="6">HTH-type transcriptional regulator YofA</fullName>
    </submittedName>
</protein>
<evidence type="ECO:0000256" key="3">
    <source>
        <dbReference type="ARBA" id="ARBA00023125"/>
    </source>
</evidence>
<dbReference type="GO" id="GO:0043565">
    <property type="term" value="F:sequence-specific DNA binding"/>
    <property type="evidence" value="ECO:0007669"/>
    <property type="project" value="TreeGrafter"/>
</dbReference>
<dbReference type="AlphaFoldDB" id="A0A0P1I902"/>
<evidence type="ECO:0000256" key="2">
    <source>
        <dbReference type="ARBA" id="ARBA00023015"/>
    </source>
</evidence>
<gene>
    <name evidence="6" type="primary">yofA_1</name>
    <name evidence="6" type="ORF">RUE5091_00065</name>
</gene>